<evidence type="ECO:0000256" key="1">
    <source>
        <dbReference type="ARBA" id="ARBA00004123"/>
    </source>
</evidence>
<dbReference type="Gene3D" id="4.10.280.10">
    <property type="entry name" value="Helix-loop-helix DNA-binding domain"/>
    <property type="match status" value="1"/>
</dbReference>
<dbReference type="GO" id="GO:0005634">
    <property type="term" value="C:nucleus"/>
    <property type="evidence" value="ECO:0007669"/>
    <property type="project" value="UniProtKB-SubCell"/>
</dbReference>
<dbReference type="GO" id="GO:0048766">
    <property type="term" value="P:root hair initiation"/>
    <property type="evidence" value="ECO:0007669"/>
    <property type="project" value="UniProtKB-ARBA"/>
</dbReference>
<reference evidence="8" key="1">
    <citation type="submission" date="2022-08" db="EMBL/GenBank/DDBJ databases">
        <authorList>
            <person name="Marques A."/>
        </authorList>
    </citation>
    <scope>NUCLEOTIDE SEQUENCE</scope>
    <source>
        <strain evidence="8">RhyPub2mFocal</strain>
        <tissue evidence="8">Leaves</tissue>
    </source>
</reference>
<sequence length="274" mass="31320">MALSLPSLDIINPQCHQGFFLEGNPEIFDLYNDTLAPMSFSFVDNNFPNFSSSMLGLDQIDQILMPCHNSITKVEENEEYNTLISTFDHKYLSNLITGGVGDNMYGNINAQVVGSYPTMNHTDCVQQSPKRDRISQKRYTERGEKQISKKQCGIHRKTEARVNSPSKETQSLAAKNRRERISERLKALQELVPNGTKVDLVTMLEKAYSYVKFLQLQVKVLASDEFWPAQGGKHLISRKLRRPSMQFYLLTKRTTLTLTRAKPKLKYKIVKGHI</sequence>
<protein>
    <submittedName>
        <fullName evidence="8">Transcription factor bHLH83</fullName>
    </submittedName>
</protein>
<feature type="domain" description="BHLH" evidence="7">
    <location>
        <begin position="165"/>
        <end position="214"/>
    </location>
</feature>
<evidence type="ECO:0000256" key="3">
    <source>
        <dbReference type="ARBA" id="ARBA00023015"/>
    </source>
</evidence>
<evidence type="ECO:0000256" key="4">
    <source>
        <dbReference type="ARBA" id="ARBA00023125"/>
    </source>
</evidence>
<keyword evidence="3" id="KW-0805">Transcription regulation</keyword>
<evidence type="ECO:0000259" key="7">
    <source>
        <dbReference type="PROSITE" id="PS50888"/>
    </source>
</evidence>
<evidence type="ECO:0000256" key="5">
    <source>
        <dbReference type="ARBA" id="ARBA00023163"/>
    </source>
</evidence>
<name>A0AAV8FAB7_9POAL</name>
<dbReference type="SUPFAM" id="SSF47459">
    <property type="entry name" value="HLH, helix-loop-helix DNA-binding domain"/>
    <property type="match status" value="1"/>
</dbReference>
<keyword evidence="4" id="KW-0238">DNA-binding</keyword>
<comment type="similarity">
    <text evidence="2">Belongs to the bHLH protein family.</text>
</comment>
<evidence type="ECO:0000313" key="9">
    <source>
        <dbReference type="Proteomes" id="UP001140206"/>
    </source>
</evidence>
<dbReference type="InterPro" id="IPR011598">
    <property type="entry name" value="bHLH_dom"/>
</dbReference>
<evidence type="ECO:0000313" key="8">
    <source>
        <dbReference type="EMBL" id="KAJ4788586.1"/>
    </source>
</evidence>
<dbReference type="GO" id="GO:0046983">
    <property type="term" value="F:protein dimerization activity"/>
    <property type="evidence" value="ECO:0007669"/>
    <property type="project" value="InterPro"/>
</dbReference>
<comment type="subcellular location">
    <subcellularLocation>
        <location evidence="1">Nucleus</location>
    </subcellularLocation>
</comment>
<dbReference type="InterPro" id="IPR036638">
    <property type="entry name" value="HLH_DNA-bd_sf"/>
</dbReference>
<evidence type="ECO:0000256" key="2">
    <source>
        <dbReference type="ARBA" id="ARBA00005510"/>
    </source>
</evidence>
<proteinExistence type="inferred from homology"/>
<dbReference type="AlphaFoldDB" id="A0AAV8FAB7"/>
<dbReference type="CDD" id="cd11454">
    <property type="entry name" value="bHLH_AtIND_like"/>
    <property type="match status" value="1"/>
</dbReference>
<dbReference type="PANTHER" id="PTHR45914">
    <property type="entry name" value="TRANSCRIPTION FACTOR HEC3-RELATED"/>
    <property type="match status" value="1"/>
</dbReference>
<comment type="caution">
    <text evidence="8">The sequence shown here is derived from an EMBL/GenBank/DDBJ whole genome shotgun (WGS) entry which is preliminary data.</text>
</comment>
<dbReference type="Pfam" id="PF00010">
    <property type="entry name" value="HLH"/>
    <property type="match status" value="1"/>
</dbReference>
<dbReference type="GO" id="GO:0003677">
    <property type="term" value="F:DNA binding"/>
    <property type="evidence" value="ECO:0007669"/>
    <property type="project" value="UniProtKB-KW"/>
</dbReference>
<dbReference type="Proteomes" id="UP001140206">
    <property type="component" value="Chromosome 2"/>
</dbReference>
<dbReference type="GO" id="GO:0003700">
    <property type="term" value="F:DNA-binding transcription factor activity"/>
    <property type="evidence" value="ECO:0007669"/>
    <property type="project" value="InterPro"/>
</dbReference>
<dbReference type="PANTHER" id="PTHR45914:SF59">
    <property type="entry name" value="TRANSCRIPTION FACTOR BHLH83-LIKE"/>
    <property type="match status" value="1"/>
</dbReference>
<dbReference type="SMART" id="SM00353">
    <property type="entry name" value="HLH"/>
    <property type="match status" value="1"/>
</dbReference>
<dbReference type="FunFam" id="4.10.280.10:FF:000046">
    <property type="entry name" value="Transcription factor bHLH83"/>
    <property type="match status" value="1"/>
</dbReference>
<evidence type="ECO:0000256" key="6">
    <source>
        <dbReference type="ARBA" id="ARBA00023242"/>
    </source>
</evidence>
<keyword evidence="6" id="KW-0539">Nucleus</keyword>
<dbReference type="InterPro" id="IPR045843">
    <property type="entry name" value="IND-like"/>
</dbReference>
<keyword evidence="5" id="KW-0804">Transcription</keyword>
<keyword evidence="9" id="KW-1185">Reference proteome</keyword>
<gene>
    <name evidence="8" type="ORF">LUZ62_039832</name>
</gene>
<accession>A0AAV8FAB7</accession>
<dbReference type="PROSITE" id="PS50888">
    <property type="entry name" value="BHLH"/>
    <property type="match status" value="1"/>
</dbReference>
<organism evidence="8 9">
    <name type="scientific">Rhynchospora pubera</name>
    <dbReference type="NCBI Taxonomy" id="906938"/>
    <lineage>
        <taxon>Eukaryota</taxon>
        <taxon>Viridiplantae</taxon>
        <taxon>Streptophyta</taxon>
        <taxon>Embryophyta</taxon>
        <taxon>Tracheophyta</taxon>
        <taxon>Spermatophyta</taxon>
        <taxon>Magnoliopsida</taxon>
        <taxon>Liliopsida</taxon>
        <taxon>Poales</taxon>
        <taxon>Cyperaceae</taxon>
        <taxon>Cyperoideae</taxon>
        <taxon>Rhynchosporeae</taxon>
        <taxon>Rhynchospora</taxon>
    </lineage>
</organism>
<dbReference type="EMBL" id="JAMFTS010000002">
    <property type="protein sequence ID" value="KAJ4788586.1"/>
    <property type="molecule type" value="Genomic_DNA"/>
</dbReference>